<evidence type="ECO:0008006" key="3">
    <source>
        <dbReference type="Google" id="ProtNLM"/>
    </source>
</evidence>
<keyword evidence="2" id="KW-1185">Reference proteome</keyword>
<dbReference type="AlphaFoldDB" id="A0A0S4IRC4"/>
<accession>A0A0S4IRC4</accession>
<dbReference type="InterPro" id="IPR011009">
    <property type="entry name" value="Kinase-like_dom_sf"/>
</dbReference>
<dbReference type="VEuPathDB" id="TriTrypDB:BSAL_62165"/>
<organism evidence="1 2">
    <name type="scientific">Bodo saltans</name>
    <name type="common">Flagellated protozoan</name>
    <dbReference type="NCBI Taxonomy" id="75058"/>
    <lineage>
        <taxon>Eukaryota</taxon>
        <taxon>Discoba</taxon>
        <taxon>Euglenozoa</taxon>
        <taxon>Kinetoplastea</taxon>
        <taxon>Metakinetoplastina</taxon>
        <taxon>Eubodonida</taxon>
        <taxon>Bodonidae</taxon>
        <taxon>Bodo</taxon>
    </lineage>
</organism>
<dbReference type="Gene3D" id="1.10.510.10">
    <property type="entry name" value="Transferase(Phosphotransferase) domain 1"/>
    <property type="match status" value="1"/>
</dbReference>
<protein>
    <recommendedName>
        <fullName evidence="3">Protein kinase</fullName>
    </recommendedName>
</protein>
<feature type="non-terminal residue" evidence="1">
    <location>
        <position position="1"/>
    </location>
</feature>
<name>A0A0S4IRC4_BODSA</name>
<proteinExistence type="predicted"/>
<dbReference type="SUPFAM" id="SSF56112">
    <property type="entry name" value="Protein kinase-like (PK-like)"/>
    <property type="match status" value="1"/>
</dbReference>
<evidence type="ECO:0000313" key="1">
    <source>
        <dbReference type="EMBL" id="CUF39731.1"/>
    </source>
</evidence>
<sequence length="444" mass="49916">KHITESKQATTLSFEGVGIAAADLSTLLPLYVRNAQLVSIISLRGIRGLDMNLVTSALCYASPNLHTLDLQDMGITLNTARCLVRGLKQYSEMVERTPNSPPLTVLAAEGNLFFCTQVEHSKKNEQLASDVDELAQLFGITVMRPPMPETPFEINGQWFRISEIDEYRPVASTYVAVSQYNFGLVDDGEAKADFLEKTISSIMRAQRDPRRPEGLRYIPRLFHLQKYNKEFMSLVSENVMRQQNFVPIGALFSETTASQWTLSWRMEIVLQIAHVCAFLHSLNAGLREIFPLEILVDMQQKRIMYTQLGSLRPEKVATRLHREVAGDRLRFADPTENNRSDFALAKDLYSLAKLLVFFLVPLDNVKAFNTLFAPPLNIQQDLNIPTQSYLALLDGKIGTDELSQDCKFHLAGLIAECTMKDEVRRPAAAAFASRLGTIINDAKK</sequence>
<gene>
    <name evidence="1" type="ORF">BSAL_62165</name>
</gene>
<dbReference type="EMBL" id="CYKH01000314">
    <property type="protein sequence ID" value="CUF39731.1"/>
    <property type="molecule type" value="Genomic_DNA"/>
</dbReference>
<reference evidence="2" key="1">
    <citation type="submission" date="2015-09" db="EMBL/GenBank/DDBJ databases">
        <authorList>
            <consortium name="Pathogen Informatics"/>
        </authorList>
    </citation>
    <scope>NUCLEOTIDE SEQUENCE [LARGE SCALE GENOMIC DNA]</scope>
    <source>
        <strain evidence="2">Lake Konstanz</strain>
    </source>
</reference>
<dbReference type="Proteomes" id="UP000051952">
    <property type="component" value="Unassembled WGS sequence"/>
</dbReference>
<evidence type="ECO:0000313" key="2">
    <source>
        <dbReference type="Proteomes" id="UP000051952"/>
    </source>
</evidence>